<reference evidence="2 3" key="1">
    <citation type="journal article" date="2018" name="Front. Plant Sci.">
        <title>Red Clover (Trifolium pratense) and Zigzag Clover (T. medium) - A Picture of Genomic Similarities and Differences.</title>
        <authorList>
            <person name="Dluhosova J."/>
            <person name="Istvanek J."/>
            <person name="Nedelnik J."/>
            <person name="Repkova J."/>
        </authorList>
    </citation>
    <scope>NUCLEOTIDE SEQUENCE [LARGE SCALE GENOMIC DNA]</scope>
    <source>
        <strain evidence="3">cv. 10/8</strain>
        <tissue evidence="2">Leaf</tissue>
    </source>
</reference>
<name>A0A392UFZ7_9FABA</name>
<dbReference type="AlphaFoldDB" id="A0A392UFZ7"/>
<feature type="compositionally biased region" description="Basic and acidic residues" evidence="1">
    <location>
        <begin position="54"/>
        <end position="71"/>
    </location>
</feature>
<feature type="region of interest" description="Disordered" evidence="1">
    <location>
        <begin position="49"/>
        <end position="71"/>
    </location>
</feature>
<accession>A0A392UFZ7</accession>
<evidence type="ECO:0000313" key="3">
    <source>
        <dbReference type="Proteomes" id="UP000265520"/>
    </source>
</evidence>
<dbReference type="EMBL" id="LXQA010806507">
    <property type="protein sequence ID" value="MCI71908.1"/>
    <property type="molecule type" value="Genomic_DNA"/>
</dbReference>
<organism evidence="2 3">
    <name type="scientific">Trifolium medium</name>
    <dbReference type="NCBI Taxonomy" id="97028"/>
    <lineage>
        <taxon>Eukaryota</taxon>
        <taxon>Viridiplantae</taxon>
        <taxon>Streptophyta</taxon>
        <taxon>Embryophyta</taxon>
        <taxon>Tracheophyta</taxon>
        <taxon>Spermatophyta</taxon>
        <taxon>Magnoliopsida</taxon>
        <taxon>eudicotyledons</taxon>
        <taxon>Gunneridae</taxon>
        <taxon>Pentapetalae</taxon>
        <taxon>rosids</taxon>
        <taxon>fabids</taxon>
        <taxon>Fabales</taxon>
        <taxon>Fabaceae</taxon>
        <taxon>Papilionoideae</taxon>
        <taxon>50 kb inversion clade</taxon>
        <taxon>NPAAA clade</taxon>
        <taxon>Hologalegina</taxon>
        <taxon>IRL clade</taxon>
        <taxon>Trifolieae</taxon>
        <taxon>Trifolium</taxon>
    </lineage>
</organism>
<feature type="non-terminal residue" evidence="2">
    <location>
        <position position="71"/>
    </location>
</feature>
<sequence length="71" mass="8139">MGPDANAWCAYHQCKGHDTENCFRLRDLIEDLIRRGHLRKFLDDAAKGHISLPKQERYQPKGKSGEESKGD</sequence>
<evidence type="ECO:0000313" key="2">
    <source>
        <dbReference type="EMBL" id="MCI71908.1"/>
    </source>
</evidence>
<keyword evidence="3" id="KW-1185">Reference proteome</keyword>
<evidence type="ECO:0000256" key="1">
    <source>
        <dbReference type="SAM" id="MobiDB-lite"/>
    </source>
</evidence>
<protein>
    <submittedName>
        <fullName evidence="2">Uncharacterized protein</fullName>
    </submittedName>
</protein>
<proteinExistence type="predicted"/>
<dbReference type="Proteomes" id="UP000265520">
    <property type="component" value="Unassembled WGS sequence"/>
</dbReference>
<comment type="caution">
    <text evidence="2">The sequence shown here is derived from an EMBL/GenBank/DDBJ whole genome shotgun (WGS) entry which is preliminary data.</text>
</comment>